<name>A0A433U144_ELYCH</name>
<dbReference type="SMART" id="SM00194">
    <property type="entry name" value="PTPc"/>
    <property type="match status" value="1"/>
</dbReference>
<reference evidence="4 5" key="1">
    <citation type="submission" date="2019-01" db="EMBL/GenBank/DDBJ databases">
        <title>A draft genome assembly of the solar-powered sea slug Elysia chlorotica.</title>
        <authorList>
            <person name="Cai H."/>
            <person name="Li Q."/>
            <person name="Fang X."/>
            <person name="Li J."/>
            <person name="Curtis N.E."/>
            <person name="Altenburger A."/>
            <person name="Shibata T."/>
            <person name="Feng M."/>
            <person name="Maeda T."/>
            <person name="Schwartz J.A."/>
            <person name="Shigenobu S."/>
            <person name="Lundholm N."/>
            <person name="Nishiyama T."/>
            <person name="Yang H."/>
            <person name="Hasebe M."/>
            <person name="Li S."/>
            <person name="Pierce S.K."/>
            <person name="Wang J."/>
        </authorList>
    </citation>
    <scope>NUCLEOTIDE SEQUENCE [LARGE SCALE GENOMIC DNA]</scope>
    <source>
        <strain evidence="4">EC2010</strain>
        <tissue evidence="4">Whole organism of an adult</tissue>
    </source>
</reference>
<dbReference type="Gene3D" id="3.90.190.10">
    <property type="entry name" value="Protein tyrosine phosphatase superfamily"/>
    <property type="match status" value="2"/>
</dbReference>
<dbReference type="EMBL" id="RQTK01000107">
    <property type="protein sequence ID" value="RUS87569.1"/>
    <property type="molecule type" value="Genomic_DNA"/>
</dbReference>
<feature type="region of interest" description="Disordered" evidence="1">
    <location>
        <begin position="278"/>
        <end position="302"/>
    </location>
</feature>
<dbReference type="PANTHER" id="PTHR19134:SF531">
    <property type="entry name" value="TYROSINE-PROTEIN PHOSPHATASE LAR"/>
    <property type="match status" value="1"/>
</dbReference>
<comment type="caution">
    <text evidence="4">The sequence shown here is derived from an EMBL/GenBank/DDBJ whole genome shotgun (WGS) entry which is preliminary data.</text>
</comment>
<evidence type="ECO:0000256" key="1">
    <source>
        <dbReference type="SAM" id="MobiDB-lite"/>
    </source>
</evidence>
<protein>
    <recommendedName>
        <fullName evidence="6">Protein-tyrosine-phosphatase</fullName>
    </recommendedName>
</protein>
<dbReference type="OrthoDB" id="6272991at2759"/>
<dbReference type="Proteomes" id="UP000271974">
    <property type="component" value="Unassembled WGS sequence"/>
</dbReference>
<evidence type="ECO:0008006" key="6">
    <source>
        <dbReference type="Google" id="ProtNLM"/>
    </source>
</evidence>
<evidence type="ECO:0000313" key="4">
    <source>
        <dbReference type="EMBL" id="RUS87569.1"/>
    </source>
</evidence>
<proteinExistence type="predicted"/>
<keyword evidence="5" id="KW-1185">Reference proteome</keyword>
<dbReference type="PROSITE" id="PS50056">
    <property type="entry name" value="TYR_PHOSPHATASE_2"/>
    <property type="match status" value="1"/>
</dbReference>
<evidence type="ECO:0000259" key="2">
    <source>
        <dbReference type="PROSITE" id="PS50055"/>
    </source>
</evidence>
<organism evidence="4 5">
    <name type="scientific">Elysia chlorotica</name>
    <name type="common">Eastern emerald elysia</name>
    <name type="synonym">Sea slug</name>
    <dbReference type="NCBI Taxonomy" id="188477"/>
    <lineage>
        <taxon>Eukaryota</taxon>
        <taxon>Metazoa</taxon>
        <taxon>Spiralia</taxon>
        <taxon>Lophotrochozoa</taxon>
        <taxon>Mollusca</taxon>
        <taxon>Gastropoda</taxon>
        <taxon>Heterobranchia</taxon>
        <taxon>Euthyneura</taxon>
        <taxon>Panpulmonata</taxon>
        <taxon>Sacoglossa</taxon>
        <taxon>Placobranchoidea</taxon>
        <taxon>Plakobranchidae</taxon>
        <taxon>Elysia</taxon>
    </lineage>
</organism>
<dbReference type="InterPro" id="IPR016130">
    <property type="entry name" value="Tyr_Pase_AS"/>
</dbReference>
<dbReference type="PROSITE" id="PS00383">
    <property type="entry name" value="TYR_PHOSPHATASE_1"/>
    <property type="match status" value="1"/>
</dbReference>
<dbReference type="InterPro" id="IPR029021">
    <property type="entry name" value="Prot-tyrosine_phosphatase-like"/>
</dbReference>
<dbReference type="InterPro" id="IPR000242">
    <property type="entry name" value="PTP_cat"/>
</dbReference>
<dbReference type="SMART" id="SM00404">
    <property type="entry name" value="PTPc_motif"/>
    <property type="match status" value="1"/>
</dbReference>
<dbReference type="GO" id="GO:0004725">
    <property type="term" value="F:protein tyrosine phosphatase activity"/>
    <property type="evidence" value="ECO:0007669"/>
    <property type="project" value="InterPro"/>
</dbReference>
<evidence type="ECO:0000313" key="5">
    <source>
        <dbReference type="Proteomes" id="UP000271974"/>
    </source>
</evidence>
<dbReference type="InterPro" id="IPR050348">
    <property type="entry name" value="Protein-Tyr_Phosphatase"/>
</dbReference>
<evidence type="ECO:0000259" key="3">
    <source>
        <dbReference type="PROSITE" id="PS50056"/>
    </source>
</evidence>
<accession>A0A433U144</accession>
<sequence length="309" mass="35154">MDSTVHPITVGSDPQYRKLNRWTNILPYDHTRVKLKVVDGDEKCSDDYINANFLVGYRTSKDYIATQGPLTATIPDFWRMVWEQESSVLVMLSAFQEVDPVSLNIFISHMTGYTLIYQHITPKTYSDYRYVKHFFFKSWTDHKADISPSDLINFVNTVRDEAESHPPGPIVVHCSAGVGRTGTFIAVDYFCRYIKELSKKSKLSKITDVMGSLRGSWVKRKSVLWEDSPIDVYGRIIALRDCRRYMVQTKSQYAFIYDTVMELIRRGARGDDLSESGCDTESCLSEPLPAAGTSGTSDAVYDDVDVLKQ</sequence>
<dbReference type="InterPro" id="IPR003595">
    <property type="entry name" value="Tyr_Pase_cat"/>
</dbReference>
<dbReference type="PROSITE" id="PS50055">
    <property type="entry name" value="TYR_PHOSPHATASE_PTP"/>
    <property type="match status" value="1"/>
</dbReference>
<gene>
    <name evidence="4" type="ORF">EGW08_004675</name>
</gene>
<feature type="domain" description="Tyrosine specific protein phosphatases" evidence="3">
    <location>
        <begin position="149"/>
        <end position="254"/>
    </location>
</feature>
<dbReference type="PRINTS" id="PR00700">
    <property type="entry name" value="PRTYPHPHTASE"/>
</dbReference>
<dbReference type="Pfam" id="PF00102">
    <property type="entry name" value="Y_phosphatase"/>
    <property type="match status" value="1"/>
</dbReference>
<dbReference type="SUPFAM" id="SSF52799">
    <property type="entry name" value="(Phosphotyrosine protein) phosphatases II"/>
    <property type="match status" value="1"/>
</dbReference>
<dbReference type="PANTHER" id="PTHR19134">
    <property type="entry name" value="RECEPTOR-TYPE TYROSINE-PROTEIN PHOSPHATASE"/>
    <property type="match status" value="1"/>
</dbReference>
<feature type="domain" description="Tyrosine-protein phosphatase" evidence="2">
    <location>
        <begin position="1"/>
        <end position="263"/>
    </location>
</feature>
<dbReference type="InterPro" id="IPR000387">
    <property type="entry name" value="Tyr_Pase_dom"/>
</dbReference>
<dbReference type="AlphaFoldDB" id="A0A433U144"/>
<dbReference type="STRING" id="188477.A0A433U144"/>